<comment type="similarity">
    <text evidence="1">Belongs to the DEAD box helicase family. DEAH subfamily.</text>
</comment>
<dbReference type="OrthoDB" id="436359at2759"/>
<sequence length="966" mass="107979">MTESTREDISATTSSPASEESEPVNTWQPPSPSFDPWRGARRSHRRHDKSFRHLPAPPKNRAGADLPAYRVKEKLIEALNARNVVLVTGATGSGKTTQIPQMILDDARSKGEVVNIAVTQPRQVAAISVAQRVRTERKWDTTGPVGYSVRNNTSLPGSVESGSILYCTEGTLLARMSENTLLSGVSHLILDEVHERTKEMDVLLTLVNTSLLKDTGIKVFLMSATANVRQFMSYFGHKLIQKEVNLVAIPDTNYEVKDYYLEDVFQILDWAPDDKDEDEFVDIGDSMRSERMPCEEKIPETKLDRNADDYWAKAAAEEFDLTVLPTRVMEELLLYIEAQESYHPSEGGAVLIFLPGLGSINKFIHYLTEVSSEQALFKRRFNFIPLHSKTAEQYTNDVFKVNTDRRKIKCVIGTNIAETSLTVPDLTYVIDCCKQKVKTTPTRLEVCWTGRSNCIQRRGRAGRTHEGLCFHLVPKARFKYGLAMNPDPEMTRMPMIDIALNLLTLGRGDALKWLPSFCKAMPDPPKQEAVRLAVSQLLSVGAVDKVSGLLTELGRTLSRFPVGVYTALGLIASSILFDSAEGIYISVSLCALLEMEDIEANTQRPGDIDNPKKVDPASLHRMGCRELWPAEGQISTPLPDQLDLLRFYLEWEQVWFERGVRSAKEYCKRRGLKHSSFERVWQDRNAMLDILCDRGLAATEPAADFVPGGRSPFSAIGEHMYTLECVLAVLCGPNYGQVSMKRKVAIDVDHKTLNCGSWSLMGTANARVVPGQMVLYTHRLDVWPPNQPAPRCIAKLICPINTVTFILGTSIELTYKRREGSMIFVDIFVDGRKAFGGNLRTQELLRLRKHFQQAMGGLAKDLADGGDVLDPTKDLIRRTRSRVTRAIKGEQLLDYETELEIVGFPKDAASHAGLIYGNHNAPSRGPSSSRPKHRDDDSHEKKKSPPSGHTAKNNHRGGNARYRPRG</sequence>
<accession>A0A7J6M364</accession>
<feature type="domain" description="Helicase ATP-binding" evidence="7">
    <location>
        <begin position="76"/>
        <end position="244"/>
    </location>
</feature>
<reference evidence="9 10" key="1">
    <citation type="submission" date="2020-04" db="EMBL/GenBank/DDBJ databases">
        <title>Perkinsus olseni comparative genomics.</title>
        <authorList>
            <person name="Bogema D.R."/>
        </authorList>
    </citation>
    <scope>NUCLEOTIDE SEQUENCE [LARGE SCALE GENOMIC DNA]</scope>
    <source>
        <strain evidence="9">ATCC PRA-179</strain>
    </source>
</reference>
<feature type="domain" description="Helicase C-terminal" evidence="8">
    <location>
        <begin position="328"/>
        <end position="506"/>
    </location>
</feature>
<dbReference type="InterPro" id="IPR027417">
    <property type="entry name" value="P-loop_NTPase"/>
</dbReference>
<dbReference type="AlphaFoldDB" id="A0A7J6M364"/>
<dbReference type="EMBL" id="JABAHT010000090">
    <property type="protein sequence ID" value="KAF4665610.1"/>
    <property type="molecule type" value="Genomic_DNA"/>
</dbReference>
<dbReference type="CDD" id="cd17917">
    <property type="entry name" value="DEXHc_RHA-like"/>
    <property type="match status" value="1"/>
</dbReference>
<dbReference type="PROSITE" id="PS00690">
    <property type="entry name" value="DEAH_ATP_HELICASE"/>
    <property type="match status" value="1"/>
</dbReference>
<dbReference type="InterPro" id="IPR014001">
    <property type="entry name" value="Helicase_ATP-bd"/>
</dbReference>
<feature type="region of interest" description="Disordered" evidence="6">
    <location>
        <begin position="1"/>
        <end position="65"/>
    </location>
</feature>
<dbReference type="GO" id="GO:0004386">
    <property type="term" value="F:helicase activity"/>
    <property type="evidence" value="ECO:0007669"/>
    <property type="project" value="UniProtKB-KW"/>
</dbReference>
<dbReference type="GO" id="GO:0016787">
    <property type="term" value="F:hydrolase activity"/>
    <property type="evidence" value="ECO:0007669"/>
    <property type="project" value="UniProtKB-KW"/>
</dbReference>
<dbReference type="SMART" id="SM00487">
    <property type="entry name" value="DEXDc"/>
    <property type="match status" value="1"/>
</dbReference>
<evidence type="ECO:0000259" key="8">
    <source>
        <dbReference type="PROSITE" id="PS51194"/>
    </source>
</evidence>
<dbReference type="InterPro" id="IPR011545">
    <property type="entry name" value="DEAD/DEAH_box_helicase_dom"/>
</dbReference>
<dbReference type="Proteomes" id="UP000570595">
    <property type="component" value="Unassembled WGS sequence"/>
</dbReference>
<evidence type="ECO:0000256" key="1">
    <source>
        <dbReference type="ARBA" id="ARBA00008792"/>
    </source>
</evidence>
<dbReference type="Gene3D" id="3.40.50.300">
    <property type="entry name" value="P-loop containing nucleotide triphosphate hydrolases"/>
    <property type="match status" value="2"/>
</dbReference>
<dbReference type="Pfam" id="PF04408">
    <property type="entry name" value="WHD_HA2"/>
    <property type="match status" value="1"/>
</dbReference>
<dbReference type="Gene3D" id="1.20.120.1080">
    <property type="match status" value="1"/>
</dbReference>
<dbReference type="GO" id="GO:0005524">
    <property type="term" value="F:ATP binding"/>
    <property type="evidence" value="ECO:0007669"/>
    <property type="project" value="UniProtKB-KW"/>
</dbReference>
<dbReference type="PROSITE" id="PS51192">
    <property type="entry name" value="HELICASE_ATP_BIND_1"/>
    <property type="match status" value="1"/>
</dbReference>
<dbReference type="PANTHER" id="PTHR18934">
    <property type="entry name" value="ATP-DEPENDENT RNA HELICASE"/>
    <property type="match status" value="1"/>
</dbReference>
<evidence type="ECO:0000256" key="6">
    <source>
        <dbReference type="SAM" id="MobiDB-lite"/>
    </source>
</evidence>
<keyword evidence="2" id="KW-0547">Nucleotide-binding</keyword>
<dbReference type="CDD" id="cd18791">
    <property type="entry name" value="SF2_C_RHA"/>
    <property type="match status" value="1"/>
</dbReference>
<evidence type="ECO:0000259" key="7">
    <source>
        <dbReference type="PROSITE" id="PS51192"/>
    </source>
</evidence>
<dbReference type="SUPFAM" id="SSF52540">
    <property type="entry name" value="P-loop containing nucleoside triphosphate hydrolases"/>
    <property type="match status" value="1"/>
</dbReference>
<dbReference type="GO" id="GO:0003723">
    <property type="term" value="F:RNA binding"/>
    <property type="evidence" value="ECO:0007669"/>
    <property type="project" value="TreeGrafter"/>
</dbReference>
<keyword evidence="4" id="KW-0347">Helicase</keyword>
<feature type="region of interest" description="Disordered" evidence="6">
    <location>
        <begin position="914"/>
        <end position="966"/>
    </location>
</feature>
<dbReference type="Pfam" id="PF00271">
    <property type="entry name" value="Helicase_C"/>
    <property type="match status" value="1"/>
</dbReference>
<evidence type="ECO:0000256" key="5">
    <source>
        <dbReference type="ARBA" id="ARBA00022840"/>
    </source>
</evidence>
<evidence type="ECO:0000313" key="9">
    <source>
        <dbReference type="EMBL" id="KAF4665610.1"/>
    </source>
</evidence>
<evidence type="ECO:0000256" key="2">
    <source>
        <dbReference type="ARBA" id="ARBA00022741"/>
    </source>
</evidence>
<dbReference type="SMART" id="SM00490">
    <property type="entry name" value="HELICc"/>
    <property type="match status" value="1"/>
</dbReference>
<dbReference type="Pfam" id="PF00270">
    <property type="entry name" value="DEAD"/>
    <property type="match status" value="1"/>
</dbReference>
<evidence type="ECO:0000256" key="3">
    <source>
        <dbReference type="ARBA" id="ARBA00022801"/>
    </source>
</evidence>
<comment type="caution">
    <text evidence="9">The sequence shown here is derived from an EMBL/GenBank/DDBJ whole genome shotgun (WGS) entry which is preliminary data.</text>
</comment>
<dbReference type="PANTHER" id="PTHR18934:SF119">
    <property type="entry name" value="ATP-DEPENDENT RNA HELICASE A"/>
    <property type="match status" value="1"/>
</dbReference>
<dbReference type="PROSITE" id="PS51194">
    <property type="entry name" value="HELICASE_CTER"/>
    <property type="match status" value="1"/>
</dbReference>
<name>A0A7J6M364_PEROL</name>
<gene>
    <name evidence="9" type="ORF">FOZ61_010723</name>
</gene>
<evidence type="ECO:0008006" key="11">
    <source>
        <dbReference type="Google" id="ProtNLM"/>
    </source>
</evidence>
<proteinExistence type="inferred from homology"/>
<organism evidence="9 10">
    <name type="scientific">Perkinsus olseni</name>
    <name type="common">Perkinsus atlanticus</name>
    <dbReference type="NCBI Taxonomy" id="32597"/>
    <lineage>
        <taxon>Eukaryota</taxon>
        <taxon>Sar</taxon>
        <taxon>Alveolata</taxon>
        <taxon>Perkinsozoa</taxon>
        <taxon>Perkinsea</taxon>
        <taxon>Perkinsida</taxon>
        <taxon>Perkinsidae</taxon>
        <taxon>Perkinsus</taxon>
    </lineage>
</organism>
<dbReference type="InterPro" id="IPR001650">
    <property type="entry name" value="Helicase_C-like"/>
</dbReference>
<keyword evidence="3" id="KW-0378">Hydrolase</keyword>
<evidence type="ECO:0000256" key="4">
    <source>
        <dbReference type="ARBA" id="ARBA00022806"/>
    </source>
</evidence>
<evidence type="ECO:0000313" key="10">
    <source>
        <dbReference type="Proteomes" id="UP000570595"/>
    </source>
</evidence>
<protein>
    <recommendedName>
        <fullName evidence="11">ATP-dependent RNA helicase A</fullName>
    </recommendedName>
</protein>
<dbReference type="InterPro" id="IPR002464">
    <property type="entry name" value="DNA/RNA_helicase_DEAH_CS"/>
</dbReference>
<dbReference type="InterPro" id="IPR048333">
    <property type="entry name" value="HA2_WH"/>
</dbReference>
<keyword evidence="5" id="KW-0067">ATP-binding</keyword>
<feature type="compositionally biased region" description="Basic residues" evidence="6">
    <location>
        <begin position="39"/>
        <end position="52"/>
    </location>
</feature>